<comment type="subcellular location">
    <subcellularLocation>
        <location evidence="1">Cell membrane</location>
        <topology evidence="1">Multi-pass membrane protein</topology>
    </subcellularLocation>
    <subcellularLocation>
        <location evidence="8">Membrane</location>
        <topology evidence="8">Multi-pass membrane protein</topology>
    </subcellularLocation>
</comment>
<evidence type="ECO:0000256" key="3">
    <source>
        <dbReference type="ARBA" id="ARBA00022475"/>
    </source>
</evidence>
<dbReference type="PANTHER" id="PTHR30625:SF15">
    <property type="entry name" value="BIOPOLYMER TRANSPORT PROTEIN EXBB"/>
    <property type="match status" value="1"/>
</dbReference>
<proteinExistence type="inferred from homology"/>
<evidence type="ECO:0000256" key="6">
    <source>
        <dbReference type="ARBA" id="ARBA00022989"/>
    </source>
</evidence>
<comment type="caution">
    <text evidence="11">The sequence shown here is derived from an EMBL/GenBank/DDBJ whole genome shotgun (WGS) entry which is preliminary data.</text>
</comment>
<feature type="transmembrane region" description="Helical" evidence="9">
    <location>
        <begin position="122"/>
        <end position="148"/>
    </location>
</feature>
<comment type="similarity">
    <text evidence="8">Belongs to the exbB/tolQ family.</text>
</comment>
<evidence type="ECO:0000256" key="8">
    <source>
        <dbReference type="RuleBase" id="RU004057"/>
    </source>
</evidence>
<evidence type="ECO:0000256" key="1">
    <source>
        <dbReference type="ARBA" id="ARBA00004651"/>
    </source>
</evidence>
<keyword evidence="4 9" id="KW-0812">Transmembrane</keyword>
<keyword evidence="2 8" id="KW-0813">Transport</keyword>
<dbReference type="Pfam" id="PF01618">
    <property type="entry name" value="MotA_ExbB"/>
    <property type="match status" value="1"/>
</dbReference>
<keyword evidence="3" id="KW-1003">Cell membrane</keyword>
<evidence type="ECO:0000256" key="5">
    <source>
        <dbReference type="ARBA" id="ARBA00022927"/>
    </source>
</evidence>
<keyword evidence="5 8" id="KW-0653">Protein transport</keyword>
<organism evidence="11 12">
    <name type="scientific">Aerophobetes bacterium</name>
    <dbReference type="NCBI Taxonomy" id="2030807"/>
    <lineage>
        <taxon>Bacteria</taxon>
        <taxon>Candidatus Aerophobota</taxon>
    </lineage>
</organism>
<dbReference type="GO" id="GO:0005886">
    <property type="term" value="C:plasma membrane"/>
    <property type="evidence" value="ECO:0007669"/>
    <property type="project" value="UniProtKB-SubCell"/>
</dbReference>
<dbReference type="EMBL" id="QMQA01000316">
    <property type="protein sequence ID" value="RLE10579.1"/>
    <property type="molecule type" value="Genomic_DNA"/>
</dbReference>
<dbReference type="Proteomes" id="UP000280417">
    <property type="component" value="Unassembled WGS sequence"/>
</dbReference>
<accession>A0A662D7A8</accession>
<dbReference type="InterPro" id="IPR050790">
    <property type="entry name" value="ExbB/TolQ_transport"/>
</dbReference>
<evidence type="ECO:0000259" key="10">
    <source>
        <dbReference type="Pfam" id="PF01618"/>
    </source>
</evidence>
<evidence type="ECO:0000313" key="12">
    <source>
        <dbReference type="Proteomes" id="UP000280417"/>
    </source>
</evidence>
<dbReference type="GO" id="GO:0017038">
    <property type="term" value="P:protein import"/>
    <property type="evidence" value="ECO:0007669"/>
    <property type="project" value="TreeGrafter"/>
</dbReference>
<evidence type="ECO:0000256" key="4">
    <source>
        <dbReference type="ARBA" id="ARBA00022692"/>
    </source>
</evidence>
<keyword evidence="6 9" id="KW-1133">Transmembrane helix</keyword>
<dbReference type="InterPro" id="IPR002898">
    <property type="entry name" value="MotA_ExbB_proton_chnl"/>
</dbReference>
<evidence type="ECO:0000313" key="11">
    <source>
        <dbReference type="EMBL" id="RLE10579.1"/>
    </source>
</evidence>
<evidence type="ECO:0000256" key="9">
    <source>
        <dbReference type="SAM" id="Phobius"/>
    </source>
</evidence>
<gene>
    <name evidence="11" type="ORF">DRJ04_09120</name>
</gene>
<dbReference type="AlphaFoldDB" id="A0A662D7A8"/>
<sequence length="234" mass="26374">MKLLFKIQARRYALLRFLLKGGPIMWPILALSVVCLSIIMDRFYSFYRARLNISQFLSEIKSCLERKKNEKALFICRKNKSPIARICAFVIENYKLPRKRKEELFSQFISMEIRKLGKNLRFLGIIGHVSPLLGLFGTVVGMIKAFMVVENSEGAVNPGALAGGIWEALLTTAAGLAVAIPALIVYHYLEGKLEDISLQMSNVAFQTEKFLREVKNEKICSEKNSFILGNGSSC</sequence>
<evidence type="ECO:0000256" key="7">
    <source>
        <dbReference type="ARBA" id="ARBA00023136"/>
    </source>
</evidence>
<keyword evidence="7 9" id="KW-0472">Membrane</keyword>
<evidence type="ECO:0000256" key="2">
    <source>
        <dbReference type="ARBA" id="ARBA00022448"/>
    </source>
</evidence>
<feature type="domain" description="MotA/TolQ/ExbB proton channel" evidence="10">
    <location>
        <begin position="100"/>
        <end position="201"/>
    </location>
</feature>
<reference evidence="11 12" key="1">
    <citation type="submission" date="2018-06" db="EMBL/GenBank/DDBJ databases">
        <title>Extensive metabolic versatility and redundancy in microbially diverse, dynamic hydrothermal sediments.</title>
        <authorList>
            <person name="Dombrowski N."/>
            <person name="Teske A."/>
            <person name="Baker B.J."/>
        </authorList>
    </citation>
    <scope>NUCLEOTIDE SEQUENCE [LARGE SCALE GENOMIC DNA]</scope>
    <source>
        <strain evidence="11">B3_G15</strain>
    </source>
</reference>
<dbReference type="PANTHER" id="PTHR30625">
    <property type="entry name" value="PROTEIN TOLQ"/>
    <property type="match status" value="1"/>
</dbReference>
<protein>
    <submittedName>
        <fullName evidence="11">MotA/TolQ/ExbB proton channel family protein</fullName>
    </submittedName>
</protein>
<feature type="transmembrane region" description="Helical" evidence="9">
    <location>
        <begin position="168"/>
        <end position="189"/>
    </location>
</feature>
<feature type="transmembrane region" description="Helical" evidence="9">
    <location>
        <begin position="24"/>
        <end position="44"/>
    </location>
</feature>
<name>A0A662D7A8_UNCAE</name>